<evidence type="ECO:0000256" key="4">
    <source>
        <dbReference type="RuleBase" id="RU003847"/>
    </source>
</evidence>
<dbReference type="PROSITE" id="PS51831">
    <property type="entry name" value="HD"/>
    <property type="match status" value="1"/>
</dbReference>
<dbReference type="NCBIfam" id="TIGR00691">
    <property type="entry name" value="spoT_relA"/>
    <property type="match status" value="1"/>
</dbReference>
<dbReference type="Proteomes" id="UP000266262">
    <property type="component" value="Unassembled WGS sequence"/>
</dbReference>
<dbReference type="GO" id="GO:0015970">
    <property type="term" value="P:guanosine tetraphosphate biosynthetic process"/>
    <property type="evidence" value="ECO:0007669"/>
    <property type="project" value="UniProtKB-UniPathway"/>
</dbReference>
<dbReference type="SUPFAM" id="SSF55021">
    <property type="entry name" value="ACT-like"/>
    <property type="match status" value="1"/>
</dbReference>
<dbReference type="InterPro" id="IPR045600">
    <property type="entry name" value="RelA/SpoT_AH_RIS"/>
</dbReference>
<gene>
    <name evidence="8" type="ORF">BCB69_03015</name>
    <name evidence="9" type="ORF">DX915_00180</name>
</gene>
<feature type="domain" description="ACT" evidence="5">
    <location>
        <begin position="710"/>
        <end position="784"/>
    </location>
</feature>
<dbReference type="STRING" id="39950.BCB69_03015"/>
<comment type="catalytic activity">
    <reaction evidence="3">
        <text>GTP + ATP = guanosine 3'-diphosphate 5'-triphosphate + AMP</text>
        <dbReference type="Rhea" id="RHEA:22088"/>
        <dbReference type="ChEBI" id="CHEBI:30616"/>
        <dbReference type="ChEBI" id="CHEBI:37565"/>
        <dbReference type="ChEBI" id="CHEBI:142410"/>
        <dbReference type="ChEBI" id="CHEBI:456215"/>
        <dbReference type="EC" id="2.7.6.5"/>
    </reaction>
</comment>
<keyword evidence="11" id="KW-1185">Reference proteome</keyword>
<dbReference type="PROSITE" id="PS51880">
    <property type="entry name" value="TGS"/>
    <property type="match status" value="1"/>
</dbReference>
<dbReference type="Gene3D" id="3.10.20.30">
    <property type="match status" value="1"/>
</dbReference>
<dbReference type="OrthoDB" id="9805041at2"/>
<dbReference type="SUPFAM" id="SSF81301">
    <property type="entry name" value="Nucleotidyltransferase"/>
    <property type="match status" value="1"/>
</dbReference>
<accession>A0A1B3WF86</accession>
<dbReference type="EC" id="2.7.6.5" evidence="2"/>
<feature type="domain" description="TGS" evidence="7">
    <location>
        <begin position="444"/>
        <end position="505"/>
    </location>
</feature>
<dbReference type="PROSITE" id="PS51671">
    <property type="entry name" value="ACT"/>
    <property type="match status" value="1"/>
</dbReference>
<dbReference type="KEGG" id="dpn:BCB69_03015"/>
<dbReference type="FunFam" id="3.10.20.30:FF:000002">
    <property type="entry name" value="GTP pyrophosphokinase (RelA/SpoT)"/>
    <property type="match status" value="1"/>
</dbReference>
<dbReference type="CDD" id="cd04876">
    <property type="entry name" value="ACT_RelA-SpoT"/>
    <property type="match status" value="1"/>
</dbReference>
<evidence type="ECO:0000256" key="3">
    <source>
        <dbReference type="ARBA" id="ARBA00048244"/>
    </source>
</evidence>
<evidence type="ECO:0000259" key="6">
    <source>
        <dbReference type="PROSITE" id="PS51831"/>
    </source>
</evidence>
<name>A0A1B3WF86_9FIRM</name>
<sequence length="790" mass="90580">MEQNKDTRYEVIKQSKSQDLLEEVLHTDASASTLADFLINENHVNDNSSKEKDFDKEITIWYQRLIDRVSSYITDRNALKKIEEAYKLAKKAHAGQVRASNEPYIIHPISVAYILAGLQMDLSGIIAAILHDVVEDTEYTLTDIEKYFGKEIAFLVDGVTKLSSFYYANKEDQQLENFRKMFLAMAKDIRVVVIKLADRLHNMRTLGVFRREKQQRIAQETLEIYAPLAHRLGIYNIKWELEDLCFHYLHPEEYYDLVRQMKQKRRVREEIVEETMKVLKERLDKEHIHAKVTGRPKHFYSIYKKMKKGKKELSQIYDLYAVRVIVDTIPQCYGVLGLVHSLWKPLPNRFKDYIAVPKPNLYQSLHTTIIGTQGQPVEIQIRTWGMHHVSEYGVAAHWQYKEGSTSSSKDFNSKITWLRHILEWQDTSNPKEFMNAIKLDVFSDEVFVFTPKGDVVNLPQGSIPIDFAYRIHTEVGNHCIGAKINNKIVPLDTKLKNGDIVSIITSNSAKPSYDWLSMVGATESKTKIRSWFKHENREENISRGLEALIKEAERAGYVWKELATKSRLEEMAKKLNVMSVDDMLSSIGYGGITSRNAFLSLLNIYKKETKILETTVGDTTAKALELLNTEQKRKKASLKGILVKGESSLDVHLAKCCSPVPGDKIIGYITRGRGVTIHRVDCSNLSHMQDIERLVDANWEQQTVGTFQVMISVVSYDRNGFMTDVLATLSDMKTSVSAANVQVNDNGITHMKLGIQIRDLQQLEFIMTKIRRIKGVHSVERLQGKRGTKL</sequence>
<dbReference type="Gene3D" id="1.10.3210.10">
    <property type="entry name" value="Hypothetical protein af1432"/>
    <property type="match status" value="1"/>
</dbReference>
<evidence type="ECO:0000259" key="5">
    <source>
        <dbReference type="PROSITE" id="PS51671"/>
    </source>
</evidence>
<dbReference type="CDD" id="cd05399">
    <property type="entry name" value="NT_Rel-Spo_like"/>
    <property type="match status" value="1"/>
</dbReference>
<dbReference type="CDD" id="cd01668">
    <property type="entry name" value="TGS_RSH"/>
    <property type="match status" value="1"/>
</dbReference>
<dbReference type="GO" id="GO:0008728">
    <property type="term" value="F:GTP diphosphokinase activity"/>
    <property type="evidence" value="ECO:0007669"/>
    <property type="project" value="UniProtKB-EC"/>
</dbReference>
<comment type="similarity">
    <text evidence="4">Belongs to the relA/spoT family.</text>
</comment>
<protein>
    <recommendedName>
        <fullName evidence="2">GTP diphosphokinase</fullName>
        <ecNumber evidence="2">2.7.6.5</ecNumber>
    </recommendedName>
</protein>
<dbReference type="Proteomes" id="UP000094757">
    <property type="component" value="Chromosome"/>
</dbReference>
<evidence type="ECO:0000256" key="1">
    <source>
        <dbReference type="ARBA" id="ARBA00004976"/>
    </source>
</evidence>
<dbReference type="SMART" id="SM00954">
    <property type="entry name" value="RelA_SpoT"/>
    <property type="match status" value="1"/>
</dbReference>
<evidence type="ECO:0000256" key="2">
    <source>
        <dbReference type="ARBA" id="ARBA00013251"/>
    </source>
</evidence>
<dbReference type="CDD" id="cd00077">
    <property type="entry name" value="HDc"/>
    <property type="match status" value="1"/>
</dbReference>
<dbReference type="GO" id="GO:0005886">
    <property type="term" value="C:plasma membrane"/>
    <property type="evidence" value="ECO:0007669"/>
    <property type="project" value="TreeGrafter"/>
</dbReference>
<dbReference type="EMBL" id="CP017037">
    <property type="protein sequence ID" value="AOH39633.1"/>
    <property type="molecule type" value="Genomic_DNA"/>
</dbReference>
<dbReference type="SUPFAM" id="SSF109604">
    <property type="entry name" value="HD-domain/PDEase-like"/>
    <property type="match status" value="1"/>
</dbReference>
<proteinExistence type="inferred from homology"/>
<dbReference type="Pfam" id="PF02824">
    <property type="entry name" value="TGS"/>
    <property type="match status" value="1"/>
</dbReference>
<comment type="pathway">
    <text evidence="1">Purine metabolism; ppGpp biosynthesis; ppGpp from GTP: step 1/2.</text>
</comment>
<dbReference type="Pfam" id="PF04607">
    <property type="entry name" value="RelA_SpoT"/>
    <property type="match status" value="1"/>
</dbReference>
<dbReference type="InterPro" id="IPR006674">
    <property type="entry name" value="HD_domain"/>
</dbReference>
<dbReference type="PANTHER" id="PTHR21262:SF31">
    <property type="entry name" value="GTP PYROPHOSPHOKINASE"/>
    <property type="match status" value="1"/>
</dbReference>
<dbReference type="Gene3D" id="3.30.460.10">
    <property type="entry name" value="Beta Polymerase, domain 2"/>
    <property type="match status" value="1"/>
</dbReference>
<dbReference type="FunFam" id="3.30.460.10:FF:000001">
    <property type="entry name" value="GTP pyrophosphokinase RelA"/>
    <property type="match status" value="1"/>
</dbReference>
<dbReference type="UniPathway" id="UPA00908">
    <property type="reaction ID" value="UER00884"/>
</dbReference>
<dbReference type="SMART" id="SM00471">
    <property type="entry name" value="HDc"/>
    <property type="match status" value="1"/>
</dbReference>
<dbReference type="InterPro" id="IPR004095">
    <property type="entry name" value="TGS"/>
</dbReference>
<dbReference type="Pfam" id="PF13291">
    <property type="entry name" value="ACT_4"/>
    <property type="match status" value="1"/>
</dbReference>
<reference evidence="8" key="2">
    <citation type="submission" date="2016-08" db="EMBL/GenBank/DDBJ databases">
        <authorList>
            <person name="Seilhamer J.J."/>
        </authorList>
    </citation>
    <scope>NUCLEOTIDE SEQUENCE [LARGE SCALE GENOMIC DNA]</scope>
    <source>
        <strain evidence="8">F0677</strain>
    </source>
</reference>
<dbReference type="PANTHER" id="PTHR21262">
    <property type="entry name" value="GUANOSINE-3',5'-BIS DIPHOSPHATE 3'-PYROPHOSPHOHYDROLASE"/>
    <property type="match status" value="1"/>
</dbReference>
<dbReference type="AlphaFoldDB" id="A0A1B3WF86"/>
<dbReference type="InterPro" id="IPR007685">
    <property type="entry name" value="RelA_SpoT"/>
</dbReference>
<reference evidence="9 11" key="3">
    <citation type="submission" date="2018-08" db="EMBL/GenBank/DDBJ databases">
        <title>Draft genome sequence of Dialister pneumosintes KCOM 1685.</title>
        <authorList>
            <person name="Kook J.-K."/>
            <person name="Park S.-N."/>
            <person name="Lim Y.K."/>
        </authorList>
    </citation>
    <scope>NUCLEOTIDE SEQUENCE [LARGE SCALE GENOMIC DNA]</scope>
    <source>
        <strain evidence="9 11">KCOM 1685</strain>
    </source>
</reference>
<comment type="function">
    <text evidence="4">In eubacteria ppGpp (guanosine 3'-diphosphate 5'-diphosphate) is a mediator of the stringent response that coordinates a variety of cellular activities in response to changes in nutritional abundance.</text>
</comment>
<dbReference type="SUPFAM" id="SSF81271">
    <property type="entry name" value="TGS-like"/>
    <property type="match status" value="1"/>
</dbReference>
<dbReference type="InterPro" id="IPR002912">
    <property type="entry name" value="ACT_dom"/>
</dbReference>
<organism evidence="8 10">
    <name type="scientific">Dialister pneumosintes</name>
    <dbReference type="NCBI Taxonomy" id="39950"/>
    <lineage>
        <taxon>Bacteria</taxon>
        <taxon>Bacillati</taxon>
        <taxon>Bacillota</taxon>
        <taxon>Negativicutes</taxon>
        <taxon>Veillonellales</taxon>
        <taxon>Veillonellaceae</taxon>
        <taxon>Dialister</taxon>
    </lineage>
</organism>
<dbReference type="FunFam" id="1.10.3210.10:FF:000001">
    <property type="entry name" value="GTP pyrophosphokinase RelA"/>
    <property type="match status" value="1"/>
</dbReference>
<dbReference type="InterPro" id="IPR033655">
    <property type="entry name" value="TGS_RelA/SpoT"/>
</dbReference>
<dbReference type="InterPro" id="IPR012675">
    <property type="entry name" value="Beta-grasp_dom_sf"/>
</dbReference>
<dbReference type="EMBL" id="QWKU01000001">
    <property type="protein sequence ID" value="RID95036.1"/>
    <property type="molecule type" value="Genomic_DNA"/>
</dbReference>
<evidence type="ECO:0000259" key="7">
    <source>
        <dbReference type="PROSITE" id="PS51880"/>
    </source>
</evidence>
<reference evidence="10" key="1">
    <citation type="submission" date="2016-08" db="EMBL/GenBank/DDBJ databases">
        <authorList>
            <person name="Holder M.E."/>
            <person name="Ajami N.J."/>
            <person name="Petrosino J.F."/>
        </authorList>
    </citation>
    <scope>NUCLEOTIDE SEQUENCE [LARGE SCALE GENOMIC DNA]</scope>
    <source>
        <strain evidence="10">F0677</strain>
    </source>
</reference>
<dbReference type="InterPro" id="IPR045865">
    <property type="entry name" value="ACT-like_dom_sf"/>
</dbReference>
<dbReference type="InterPro" id="IPR004811">
    <property type="entry name" value="RelA/Spo_fam"/>
</dbReference>
<feature type="domain" description="HD" evidence="6">
    <location>
        <begin position="104"/>
        <end position="203"/>
    </location>
</feature>
<evidence type="ECO:0000313" key="10">
    <source>
        <dbReference type="Proteomes" id="UP000094757"/>
    </source>
</evidence>
<dbReference type="Pfam" id="PF13328">
    <property type="entry name" value="HD_4"/>
    <property type="match status" value="1"/>
</dbReference>
<dbReference type="Pfam" id="PF19296">
    <property type="entry name" value="RelA_AH_RIS"/>
    <property type="match status" value="1"/>
</dbReference>
<evidence type="ECO:0000313" key="11">
    <source>
        <dbReference type="Proteomes" id="UP000266262"/>
    </source>
</evidence>
<dbReference type="InterPro" id="IPR043519">
    <property type="entry name" value="NT_sf"/>
</dbReference>
<dbReference type="InterPro" id="IPR012676">
    <property type="entry name" value="TGS-like"/>
</dbReference>
<dbReference type="InterPro" id="IPR003607">
    <property type="entry name" value="HD/PDEase_dom"/>
</dbReference>
<dbReference type="RefSeq" id="WP_069177392.1">
    <property type="nucleotide sequence ID" value="NZ_CP017037.1"/>
</dbReference>
<dbReference type="Gene3D" id="3.30.70.260">
    <property type="match status" value="1"/>
</dbReference>
<evidence type="ECO:0000313" key="9">
    <source>
        <dbReference type="EMBL" id="RID95036.1"/>
    </source>
</evidence>
<evidence type="ECO:0000313" key="8">
    <source>
        <dbReference type="EMBL" id="AOH39633.1"/>
    </source>
</evidence>